<keyword evidence="9" id="KW-1185">Reference proteome</keyword>
<sequence length="459" mass="49897">MTKPPISSPEQTGPKLTRRPVPTTLFRMALPMLGGTFALNAFNLTDTWFVAQLGTLPLAAMGFSFPVVMFLVSITFGLSMGATAVVSHALGSSDHALAKQITTHTLFLSVCIVALVSALGLLTIDPLFRFIGANDNVLPMIHEYMTIWYLGVVFMVVPMIANNIIRATGDTVLPSMIMVLSSVLNMILDPIMIFGWMGFPSMGIRGAALATLIARAVAGVVVLWFLHHRYQLLAIQIPDWRSMWHSWKEVLKIGLPSSLSNVLVPISGGVITYIVAQYGEEAVAACGAASRIEMFAFMIPMALGVTLVPFVGQNVGAKRLDRVKEAQHLSYGFAIGFGVLIAICFGLFAHHLAALFSDDAEVVSILAHYLTIVPIGYGMMELHRYSGFFLNGIKKPLHSTGVNVTRIVVLLLPFTIIGSHFFGLEGLFWGRIACDLISGVVGMIWSHRVLSHLMKQPNA</sequence>
<comment type="subcellular location">
    <subcellularLocation>
        <location evidence="1">Cell membrane</location>
        <topology evidence="1">Multi-pass membrane protein</topology>
    </subcellularLocation>
</comment>
<proteinExistence type="predicted"/>
<feature type="transmembrane region" description="Helical" evidence="7">
    <location>
        <begin position="362"/>
        <end position="380"/>
    </location>
</feature>
<feature type="transmembrane region" description="Helical" evidence="7">
    <location>
        <begin position="63"/>
        <end position="86"/>
    </location>
</feature>
<dbReference type="RefSeq" id="WP_319833314.1">
    <property type="nucleotide sequence ID" value="NZ_CP138858.1"/>
</dbReference>
<feature type="transmembrane region" description="Helical" evidence="7">
    <location>
        <begin position="106"/>
        <end position="124"/>
    </location>
</feature>
<dbReference type="PANTHER" id="PTHR43549:SF3">
    <property type="entry name" value="MULTIDRUG RESISTANCE PROTEIN YPNP-RELATED"/>
    <property type="match status" value="1"/>
</dbReference>
<name>A0ABZ0RNY2_9BACT</name>
<feature type="transmembrane region" description="Helical" evidence="7">
    <location>
        <begin position="177"/>
        <end position="197"/>
    </location>
</feature>
<evidence type="ECO:0000313" key="9">
    <source>
        <dbReference type="Proteomes" id="UP001324993"/>
    </source>
</evidence>
<feature type="transmembrane region" description="Helical" evidence="7">
    <location>
        <begin position="329"/>
        <end position="350"/>
    </location>
</feature>
<organism evidence="8 9">
    <name type="scientific">Coraliomargarita algicola</name>
    <dbReference type="NCBI Taxonomy" id="3092156"/>
    <lineage>
        <taxon>Bacteria</taxon>
        <taxon>Pseudomonadati</taxon>
        <taxon>Verrucomicrobiota</taxon>
        <taxon>Opitutia</taxon>
        <taxon>Puniceicoccales</taxon>
        <taxon>Coraliomargaritaceae</taxon>
        <taxon>Coraliomargarita</taxon>
    </lineage>
</organism>
<dbReference type="Proteomes" id="UP001324993">
    <property type="component" value="Chromosome"/>
</dbReference>
<keyword evidence="2" id="KW-0813">Transport</keyword>
<evidence type="ECO:0000256" key="6">
    <source>
        <dbReference type="ARBA" id="ARBA00023136"/>
    </source>
</evidence>
<feature type="transmembrane region" description="Helical" evidence="7">
    <location>
        <begin position="25"/>
        <end position="43"/>
    </location>
</feature>
<accession>A0ABZ0RNY2</accession>
<keyword evidence="6 7" id="KW-0472">Membrane</keyword>
<dbReference type="NCBIfam" id="TIGR00797">
    <property type="entry name" value="matE"/>
    <property type="match status" value="1"/>
</dbReference>
<evidence type="ECO:0000256" key="7">
    <source>
        <dbReference type="SAM" id="Phobius"/>
    </source>
</evidence>
<dbReference type="PANTHER" id="PTHR43549">
    <property type="entry name" value="MULTIDRUG RESISTANCE PROTEIN YPNP-RELATED"/>
    <property type="match status" value="1"/>
</dbReference>
<evidence type="ECO:0000256" key="3">
    <source>
        <dbReference type="ARBA" id="ARBA00022475"/>
    </source>
</evidence>
<dbReference type="InterPro" id="IPR048279">
    <property type="entry name" value="MdtK-like"/>
</dbReference>
<evidence type="ECO:0000256" key="2">
    <source>
        <dbReference type="ARBA" id="ARBA00022448"/>
    </source>
</evidence>
<evidence type="ECO:0000256" key="4">
    <source>
        <dbReference type="ARBA" id="ARBA00022692"/>
    </source>
</evidence>
<keyword evidence="3" id="KW-1003">Cell membrane</keyword>
<feature type="transmembrane region" description="Helical" evidence="7">
    <location>
        <begin position="144"/>
        <end position="165"/>
    </location>
</feature>
<protein>
    <submittedName>
        <fullName evidence="8">MATE family efflux transporter</fullName>
    </submittedName>
</protein>
<dbReference type="PIRSF" id="PIRSF006603">
    <property type="entry name" value="DinF"/>
    <property type="match status" value="1"/>
</dbReference>
<dbReference type="CDD" id="cd13149">
    <property type="entry name" value="MATE_like_2"/>
    <property type="match status" value="1"/>
</dbReference>
<dbReference type="EMBL" id="CP138858">
    <property type="protein sequence ID" value="WPJ96455.1"/>
    <property type="molecule type" value="Genomic_DNA"/>
</dbReference>
<dbReference type="InterPro" id="IPR052031">
    <property type="entry name" value="Membrane_Transporter-Flippase"/>
</dbReference>
<feature type="transmembrane region" description="Helical" evidence="7">
    <location>
        <begin position="401"/>
        <end position="422"/>
    </location>
</feature>
<evidence type="ECO:0000256" key="5">
    <source>
        <dbReference type="ARBA" id="ARBA00022989"/>
    </source>
</evidence>
<feature type="transmembrane region" description="Helical" evidence="7">
    <location>
        <begin position="295"/>
        <end position="317"/>
    </location>
</feature>
<feature type="transmembrane region" description="Helical" evidence="7">
    <location>
        <begin position="428"/>
        <end position="446"/>
    </location>
</feature>
<reference evidence="8 9" key="1">
    <citation type="submission" date="2023-11" db="EMBL/GenBank/DDBJ databases">
        <title>Coraliomargarita sp. nov., isolated from marine algae.</title>
        <authorList>
            <person name="Lee J.K."/>
            <person name="Baek J.H."/>
            <person name="Kim J.M."/>
            <person name="Choi D.G."/>
            <person name="Jeon C.O."/>
        </authorList>
    </citation>
    <scope>NUCLEOTIDE SEQUENCE [LARGE SCALE GENOMIC DNA]</scope>
    <source>
        <strain evidence="8 9">J2-16</strain>
    </source>
</reference>
<evidence type="ECO:0000256" key="1">
    <source>
        <dbReference type="ARBA" id="ARBA00004651"/>
    </source>
</evidence>
<feature type="transmembrane region" description="Helical" evidence="7">
    <location>
        <begin position="250"/>
        <end position="275"/>
    </location>
</feature>
<keyword evidence="5 7" id="KW-1133">Transmembrane helix</keyword>
<dbReference type="InterPro" id="IPR002528">
    <property type="entry name" value="MATE_fam"/>
</dbReference>
<dbReference type="Pfam" id="PF01554">
    <property type="entry name" value="MatE"/>
    <property type="match status" value="2"/>
</dbReference>
<evidence type="ECO:0000313" key="8">
    <source>
        <dbReference type="EMBL" id="WPJ96455.1"/>
    </source>
</evidence>
<keyword evidence="4 7" id="KW-0812">Transmembrane</keyword>
<gene>
    <name evidence="8" type="ORF">SH580_01905</name>
</gene>
<feature type="transmembrane region" description="Helical" evidence="7">
    <location>
        <begin position="203"/>
        <end position="226"/>
    </location>
</feature>